<gene>
    <name evidence="2" type="ORF">UU34_C0024G0004</name>
</gene>
<accession>A0A0G0UF08</accession>
<dbReference type="InterPro" id="IPR036691">
    <property type="entry name" value="Endo/exonu/phosph_ase_sf"/>
</dbReference>
<dbReference type="PANTHER" id="PTHR14859:SF1">
    <property type="entry name" value="PGAP2-INTERACTING PROTEIN"/>
    <property type="match status" value="1"/>
</dbReference>
<dbReference type="Proteomes" id="UP000034854">
    <property type="component" value="Unassembled WGS sequence"/>
</dbReference>
<dbReference type="InterPro" id="IPR005135">
    <property type="entry name" value="Endo/exonuclease/phosphatase"/>
</dbReference>
<dbReference type="PANTHER" id="PTHR14859">
    <property type="entry name" value="CALCOFLUOR WHITE HYPERSENSITIVE PROTEIN PRECURSOR"/>
    <property type="match status" value="1"/>
</dbReference>
<protein>
    <recommendedName>
        <fullName evidence="1">Endonuclease/exonuclease/phosphatase domain-containing protein</fullName>
    </recommendedName>
</protein>
<dbReference type="InterPro" id="IPR051916">
    <property type="entry name" value="GPI-anchor_lipid_remodeler"/>
</dbReference>
<reference evidence="2 3" key="1">
    <citation type="journal article" date="2015" name="Nature">
        <title>rRNA introns, odd ribosomes, and small enigmatic genomes across a large radiation of phyla.</title>
        <authorList>
            <person name="Brown C.T."/>
            <person name="Hug L.A."/>
            <person name="Thomas B.C."/>
            <person name="Sharon I."/>
            <person name="Castelle C.J."/>
            <person name="Singh A."/>
            <person name="Wilkins M.J."/>
            <person name="Williams K.H."/>
            <person name="Banfield J.F."/>
        </authorList>
    </citation>
    <scope>NUCLEOTIDE SEQUENCE [LARGE SCALE GENOMIC DNA]</scope>
</reference>
<sequence length="256" mass="29036">MSIRTLKFIQINIYKGRYLNSLLDFLKSQNPDIISMQEVTVGELNLCDKNLDLFEYFKAELGLNGVVDKVMKPVDSPKSYLGNAVFSKYQIIDSEKLVLKIFEEFTLAKFNDFKSFTKFPRNLLSAQCVIDGQRIRTISWHAAWTAPPTDTEETLRQAKDVADYLKNLKGPFILGCDMNALPQSRTVGLINAVANNLMMNSGVLQTTQPKIHKIAPRGFLIDYIFTSSHFKLKKLEVPEVVISDHLPVVAELEFNP</sequence>
<dbReference type="SUPFAM" id="SSF56219">
    <property type="entry name" value="DNase I-like"/>
    <property type="match status" value="1"/>
</dbReference>
<evidence type="ECO:0000259" key="1">
    <source>
        <dbReference type="Pfam" id="PF03372"/>
    </source>
</evidence>
<organism evidence="2 3">
    <name type="scientific">Candidatus Curtissbacteria bacterium GW2011_GWA1_41_11</name>
    <dbReference type="NCBI Taxonomy" id="1618409"/>
    <lineage>
        <taxon>Bacteria</taxon>
        <taxon>Candidatus Curtissiibacteriota</taxon>
    </lineage>
</organism>
<name>A0A0G0UF08_9BACT</name>
<dbReference type="GO" id="GO:0003824">
    <property type="term" value="F:catalytic activity"/>
    <property type="evidence" value="ECO:0007669"/>
    <property type="project" value="InterPro"/>
</dbReference>
<dbReference type="GO" id="GO:0016020">
    <property type="term" value="C:membrane"/>
    <property type="evidence" value="ECO:0007669"/>
    <property type="project" value="GOC"/>
</dbReference>
<comment type="caution">
    <text evidence="2">The sequence shown here is derived from an EMBL/GenBank/DDBJ whole genome shotgun (WGS) entry which is preliminary data.</text>
</comment>
<dbReference type="Pfam" id="PF03372">
    <property type="entry name" value="Exo_endo_phos"/>
    <property type="match status" value="1"/>
</dbReference>
<evidence type="ECO:0000313" key="2">
    <source>
        <dbReference type="EMBL" id="KKR85996.1"/>
    </source>
</evidence>
<dbReference type="EMBL" id="LCAG01000024">
    <property type="protein sequence ID" value="KKR85996.1"/>
    <property type="molecule type" value="Genomic_DNA"/>
</dbReference>
<feature type="domain" description="Endonuclease/exonuclease/phosphatase" evidence="1">
    <location>
        <begin position="10"/>
        <end position="245"/>
    </location>
</feature>
<dbReference type="Gene3D" id="3.60.10.10">
    <property type="entry name" value="Endonuclease/exonuclease/phosphatase"/>
    <property type="match status" value="1"/>
</dbReference>
<proteinExistence type="predicted"/>
<dbReference type="AlphaFoldDB" id="A0A0G0UF08"/>
<dbReference type="GO" id="GO:0006506">
    <property type="term" value="P:GPI anchor biosynthetic process"/>
    <property type="evidence" value="ECO:0007669"/>
    <property type="project" value="TreeGrafter"/>
</dbReference>
<evidence type="ECO:0000313" key="3">
    <source>
        <dbReference type="Proteomes" id="UP000034854"/>
    </source>
</evidence>